<keyword evidence="2 4" id="KW-0963">Cytoplasm</keyword>
<comment type="subcellular location">
    <subcellularLocation>
        <location evidence="4">Cytoplasm</location>
    </subcellularLocation>
    <subcellularLocation>
        <location evidence="4">Cell membrane</location>
        <topology evidence="4">Peripheral membrane protein</topology>
        <orientation evidence="4">Cytoplasmic side</orientation>
    </subcellularLocation>
</comment>
<keyword evidence="6" id="KW-1185">Reference proteome</keyword>
<dbReference type="PANTHER" id="PTHR38100">
    <property type="entry name" value="HIGH FREQUENCY LYSOGENIZATION PROTEIN HFLD"/>
    <property type="match status" value="1"/>
</dbReference>
<dbReference type="InterPro" id="IPR007451">
    <property type="entry name" value="HflD"/>
</dbReference>
<dbReference type="Gene3D" id="1.10.3890.10">
    <property type="entry name" value="HflD-like"/>
    <property type="match status" value="1"/>
</dbReference>
<comment type="similarity">
    <text evidence="4">Belongs to the HflD family.</text>
</comment>
<dbReference type="Proteomes" id="UP000295375">
    <property type="component" value="Unassembled WGS sequence"/>
</dbReference>
<name>A0A4R6UBW4_9GAMM</name>
<dbReference type="RefSeq" id="WP_133593432.1">
    <property type="nucleotide sequence ID" value="NZ_CP037953.1"/>
</dbReference>
<dbReference type="OrthoDB" id="9788031at2"/>
<accession>A0A4R6UBW4</accession>
<sequence>MLFLSQEKADKLVIPLAGICQAARTVHEIAHTGKFDWQQVEPLVESVLKIDAPTVDAIYGGVDKLKIGLLTVCDQLSMQTAKRDLQIGRYVASLVQLEHQLQRNQAMSDTLGARLQQTQRLRSHQPDDIDALIASLAGIYSDTLSTLPLRIQVSGEARHLQAKENQNRIRAMLLCGIRSAVLWRQLGGRRRHFLLARKALFQAARMRLQKLD</sequence>
<evidence type="ECO:0000256" key="2">
    <source>
        <dbReference type="ARBA" id="ARBA00022490"/>
    </source>
</evidence>
<dbReference type="HAMAP" id="MF_00695">
    <property type="entry name" value="HflD_protein"/>
    <property type="match status" value="1"/>
</dbReference>
<dbReference type="EMBL" id="SNYM01000026">
    <property type="protein sequence ID" value="TDQ44160.1"/>
    <property type="molecule type" value="Genomic_DNA"/>
</dbReference>
<evidence type="ECO:0000256" key="3">
    <source>
        <dbReference type="ARBA" id="ARBA00023136"/>
    </source>
</evidence>
<evidence type="ECO:0000256" key="4">
    <source>
        <dbReference type="HAMAP-Rule" id="MF_00695"/>
    </source>
</evidence>
<dbReference type="GO" id="GO:0005886">
    <property type="term" value="C:plasma membrane"/>
    <property type="evidence" value="ECO:0007669"/>
    <property type="project" value="UniProtKB-SubCell"/>
</dbReference>
<comment type="caution">
    <text evidence="5">The sequence shown here is derived from an EMBL/GenBank/DDBJ whole genome shotgun (WGS) entry which is preliminary data.</text>
</comment>
<proteinExistence type="inferred from homology"/>
<keyword evidence="1 4" id="KW-1003">Cell membrane</keyword>
<organism evidence="5 6">
    <name type="scientific">Permianibacter aggregans</name>
    <dbReference type="NCBI Taxonomy" id="1510150"/>
    <lineage>
        <taxon>Bacteria</taxon>
        <taxon>Pseudomonadati</taxon>
        <taxon>Pseudomonadota</taxon>
        <taxon>Gammaproteobacteria</taxon>
        <taxon>Pseudomonadales</taxon>
        <taxon>Pseudomonadaceae</taxon>
        <taxon>Permianibacter</taxon>
    </lineage>
</organism>
<gene>
    <name evidence="4" type="primary">hflD</name>
    <name evidence="5" type="ORF">EV696_12642</name>
</gene>
<dbReference type="Pfam" id="PF04356">
    <property type="entry name" value="DUF489"/>
    <property type="match status" value="1"/>
</dbReference>
<evidence type="ECO:0000256" key="1">
    <source>
        <dbReference type="ARBA" id="ARBA00022475"/>
    </source>
</evidence>
<dbReference type="AlphaFoldDB" id="A0A4R6UBW4"/>
<keyword evidence="3 4" id="KW-0472">Membrane</keyword>
<dbReference type="InterPro" id="IPR035932">
    <property type="entry name" value="HflD-like_sf"/>
</dbReference>
<dbReference type="SUPFAM" id="SSF101322">
    <property type="entry name" value="YcfC-like"/>
    <property type="match status" value="1"/>
</dbReference>
<evidence type="ECO:0000313" key="6">
    <source>
        <dbReference type="Proteomes" id="UP000295375"/>
    </source>
</evidence>
<reference evidence="5 6" key="1">
    <citation type="submission" date="2019-03" db="EMBL/GenBank/DDBJ databases">
        <title>Genomic Encyclopedia of Type Strains, Phase IV (KMG-IV): sequencing the most valuable type-strain genomes for metagenomic binning, comparative biology and taxonomic classification.</title>
        <authorList>
            <person name="Goeker M."/>
        </authorList>
    </citation>
    <scope>NUCLEOTIDE SEQUENCE [LARGE SCALE GENOMIC DNA]</scope>
    <source>
        <strain evidence="5 6">DSM 103792</strain>
    </source>
</reference>
<evidence type="ECO:0000313" key="5">
    <source>
        <dbReference type="EMBL" id="TDQ44160.1"/>
    </source>
</evidence>
<dbReference type="NCBIfam" id="NF001246">
    <property type="entry name" value="PRK00218.1-2"/>
    <property type="match status" value="1"/>
</dbReference>
<dbReference type="GO" id="GO:0005737">
    <property type="term" value="C:cytoplasm"/>
    <property type="evidence" value="ECO:0007669"/>
    <property type="project" value="UniProtKB-SubCell"/>
</dbReference>
<dbReference type="PANTHER" id="PTHR38100:SF1">
    <property type="entry name" value="HIGH FREQUENCY LYSOGENIZATION PROTEIN HFLD"/>
    <property type="match status" value="1"/>
</dbReference>
<protein>
    <recommendedName>
        <fullName evidence="4">High frequency lysogenization protein HflD homolog</fullName>
    </recommendedName>
</protein>